<keyword evidence="4 6" id="KW-0067">ATP-binding</keyword>
<dbReference type="PRINTS" id="PR00326">
    <property type="entry name" value="GTP1OBG"/>
</dbReference>
<evidence type="ECO:0000256" key="4">
    <source>
        <dbReference type="ARBA" id="ARBA00022840"/>
    </source>
</evidence>
<dbReference type="HAMAP" id="MF_00944">
    <property type="entry name" value="YchF_OLA1_ATPase"/>
    <property type="match status" value="1"/>
</dbReference>
<comment type="similarity">
    <text evidence="6">Belongs to the TRAFAC class OBG-HflX-like GTPase superfamily. OBG GTPase family. YchF/OLA1 subfamily.</text>
</comment>
<keyword evidence="5" id="KW-0460">Magnesium</keyword>
<evidence type="ECO:0000313" key="9">
    <source>
        <dbReference type="EMBL" id="MBF2735900.1"/>
    </source>
</evidence>
<dbReference type="CDD" id="cd01900">
    <property type="entry name" value="YchF"/>
    <property type="match status" value="1"/>
</dbReference>
<dbReference type="InterPro" id="IPR041706">
    <property type="entry name" value="YchF_N"/>
</dbReference>
<evidence type="ECO:0000313" key="10">
    <source>
        <dbReference type="Proteomes" id="UP000604381"/>
    </source>
</evidence>
<dbReference type="Pfam" id="PF01926">
    <property type="entry name" value="MMR_HSR1"/>
    <property type="match status" value="1"/>
</dbReference>
<dbReference type="PANTHER" id="PTHR23305">
    <property type="entry name" value="OBG GTPASE FAMILY"/>
    <property type="match status" value="1"/>
</dbReference>
<gene>
    <name evidence="6 9" type="primary">ychF</name>
    <name evidence="9" type="ORF">ISN26_07535</name>
</gene>
<dbReference type="GO" id="GO:0005737">
    <property type="term" value="C:cytoplasm"/>
    <property type="evidence" value="ECO:0007669"/>
    <property type="project" value="TreeGrafter"/>
</dbReference>
<evidence type="ECO:0000259" key="8">
    <source>
        <dbReference type="PROSITE" id="PS51880"/>
    </source>
</evidence>
<feature type="binding site" evidence="6">
    <location>
        <begin position="12"/>
        <end position="17"/>
    </location>
    <ligand>
        <name>ATP</name>
        <dbReference type="ChEBI" id="CHEBI:30616"/>
    </ligand>
</feature>
<reference evidence="9" key="1">
    <citation type="submission" date="2020-10" db="EMBL/GenBank/DDBJ databases">
        <title>An improved Amphimedon queenslandica hologenome assembly reveals how three proteobacterial symbionts can extend the metabolic phenotypic of their marine sponge host.</title>
        <authorList>
            <person name="Degnan B."/>
            <person name="Degnan S."/>
            <person name="Xiang X."/>
        </authorList>
    </citation>
    <scope>NUCLEOTIDE SEQUENCE</scope>
    <source>
        <strain evidence="9">AqS2</strain>
    </source>
</reference>
<evidence type="ECO:0000259" key="7">
    <source>
        <dbReference type="PROSITE" id="PS51710"/>
    </source>
</evidence>
<comment type="caution">
    <text evidence="9">The sequence shown here is derived from an EMBL/GenBank/DDBJ whole genome shotgun (WGS) entry which is preliminary data.</text>
</comment>
<keyword evidence="3 6" id="KW-0547">Nucleotide-binding</keyword>
<dbReference type="EMBL" id="JADHEI010000055">
    <property type="protein sequence ID" value="MBF2735900.1"/>
    <property type="molecule type" value="Genomic_DNA"/>
</dbReference>
<dbReference type="InterPro" id="IPR004095">
    <property type="entry name" value="TGS"/>
</dbReference>
<name>A0A930UDI6_9GAMM</name>
<dbReference type="InterPro" id="IPR004396">
    <property type="entry name" value="ATPase_YchF/OLA1"/>
</dbReference>
<dbReference type="GO" id="GO:0043023">
    <property type="term" value="F:ribosomal large subunit binding"/>
    <property type="evidence" value="ECO:0007669"/>
    <property type="project" value="UniProtKB-UniRule"/>
</dbReference>
<dbReference type="PANTHER" id="PTHR23305:SF18">
    <property type="entry name" value="OBG-TYPE G DOMAIN-CONTAINING PROTEIN"/>
    <property type="match status" value="1"/>
</dbReference>
<dbReference type="Pfam" id="PF06071">
    <property type="entry name" value="YchF-GTPase_C"/>
    <property type="match status" value="1"/>
</dbReference>
<protein>
    <recommendedName>
        <fullName evidence="6">Ribosome-binding ATPase YchF</fullName>
    </recommendedName>
</protein>
<dbReference type="AlphaFoldDB" id="A0A930UDI6"/>
<evidence type="ECO:0000256" key="2">
    <source>
        <dbReference type="ARBA" id="ARBA00022723"/>
    </source>
</evidence>
<proteinExistence type="inferred from homology"/>
<feature type="domain" description="TGS" evidence="8">
    <location>
        <begin position="279"/>
        <end position="362"/>
    </location>
</feature>
<dbReference type="InterPro" id="IPR027417">
    <property type="entry name" value="P-loop_NTPase"/>
</dbReference>
<dbReference type="GO" id="GO:0005525">
    <property type="term" value="F:GTP binding"/>
    <property type="evidence" value="ECO:0007669"/>
    <property type="project" value="InterPro"/>
</dbReference>
<dbReference type="Gene3D" id="3.10.20.30">
    <property type="match status" value="1"/>
</dbReference>
<comment type="function">
    <text evidence="6">ATPase that binds to both the 70S ribosome and the 50S ribosomal subunit in a nucleotide-independent manner.</text>
</comment>
<dbReference type="Proteomes" id="UP000604381">
    <property type="component" value="Unassembled WGS sequence"/>
</dbReference>
<dbReference type="SUPFAM" id="SSF81271">
    <property type="entry name" value="TGS-like"/>
    <property type="match status" value="1"/>
</dbReference>
<dbReference type="InterPro" id="IPR031167">
    <property type="entry name" value="G_OBG"/>
</dbReference>
<dbReference type="InterPro" id="IPR012676">
    <property type="entry name" value="TGS-like"/>
</dbReference>
<dbReference type="Gene3D" id="1.10.150.300">
    <property type="entry name" value="TGS-like domain"/>
    <property type="match status" value="1"/>
</dbReference>
<dbReference type="FunFam" id="3.10.20.30:FF:000001">
    <property type="entry name" value="Ribosome-binding ATPase YchF"/>
    <property type="match status" value="1"/>
</dbReference>
<dbReference type="Gene3D" id="3.40.50.300">
    <property type="entry name" value="P-loop containing nucleotide triphosphate hydrolases"/>
    <property type="match status" value="1"/>
</dbReference>
<keyword evidence="10" id="KW-1185">Reference proteome</keyword>
<dbReference type="InterPro" id="IPR013029">
    <property type="entry name" value="YchF_C"/>
</dbReference>
<evidence type="ECO:0000256" key="3">
    <source>
        <dbReference type="ARBA" id="ARBA00022741"/>
    </source>
</evidence>
<dbReference type="GO" id="GO:0046872">
    <property type="term" value="F:metal ion binding"/>
    <property type="evidence" value="ECO:0007669"/>
    <property type="project" value="UniProtKB-KW"/>
</dbReference>
<comment type="cofactor">
    <cofactor evidence="1">
        <name>Mg(2+)</name>
        <dbReference type="ChEBI" id="CHEBI:18420"/>
    </cofactor>
</comment>
<accession>A0A930UDI6</accession>
<evidence type="ECO:0000256" key="6">
    <source>
        <dbReference type="HAMAP-Rule" id="MF_00944"/>
    </source>
</evidence>
<evidence type="ECO:0000256" key="5">
    <source>
        <dbReference type="ARBA" id="ARBA00022842"/>
    </source>
</evidence>
<dbReference type="GO" id="GO:0005524">
    <property type="term" value="F:ATP binding"/>
    <property type="evidence" value="ECO:0007669"/>
    <property type="project" value="UniProtKB-UniRule"/>
</dbReference>
<sequence length="364" mass="38394">MALRCGIVGLPNVGKSSLFNALTSGGAAAENFPFCTIEPNVGMVPLADERLDKIAAIAGSKKKVAAHLQLVDIAGLVKGAAEGSGLGNKFLAHIREVDGILHVVRCFADPDVPHVDGKIDPVADASTVELELTLADQATAARACERLRKQTRSGNKEAAAELALLERVHAALDACEPLRAVALNDEERALLKPLCFLTLKPVLYCANLGEDETPEASAGYAALRAHAEATGAGIVAASARIEAELAALDPAEQAEMLAELGHADASLKRLAREAYALLGLATFYTAGPNEARAWEFRRGATAPEAAGAIHGDMQRGFIRAETISYEDYVACGGEAGSREKGKLRLEGKDYRVADGDVLLFRFNV</sequence>
<dbReference type="GO" id="GO:0016887">
    <property type="term" value="F:ATP hydrolysis activity"/>
    <property type="evidence" value="ECO:0007669"/>
    <property type="project" value="UniProtKB-UniRule"/>
</dbReference>
<dbReference type="FunFam" id="1.10.150.300:FF:000001">
    <property type="entry name" value="Ribosome-binding ATPase YchF"/>
    <property type="match status" value="1"/>
</dbReference>
<dbReference type="PROSITE" id="PS51710">
    <property type="entry name" value="G_OBG"/>
    <property type="match status" value="1"/>
</dbReference>
<dbReference type="InterPro" id="IPR023192">
    <property type="entry name" value="TGS-like_dom_sf"/>
</dbReference>
<feature type="domain" description="OBG-type G" evidence="7">
    <location>
        <begin position="3"/>
        <end position="257"/>
    </location>
</feature>
<dbReference type="InterPro" id="IPR012675">
    <property type="entry name" value="Beta-grasp_dom_sf"/>
</dbReference>
<dbReference type="InterPro" id="IPR006073">
    <property type="entry name" value="GTP-bd"/>
</dbReference>
<dbReference type="PIRSF" id="PIRSF006641">
    <property type="entry name" value="CHP00092"/>
    <property type="match status" value="1"/>
</dbReference>
<dbReference type="NCBIfam" id="TIGR00092">
    <property type="entry name" value="redox-regulated ATPase YchF"/>
    <property type="match status" value="1"/>
</dbReference>
<organism evidence="9 10">
    <name type="scientific">Candidatus Amphirhobacter heronislandensis</name>
    <dbReference type="NCBI Taxonomy" id="1732024"/>
    <lineage>
        <taxon>Bacteria</taxon>
        <taxon>Pseudomonadati</taxon>
        <taxon>Pseudomonadota</taxon>
        <taxon>Gammaproteobacteria</taxon>
        <taxon>Candidatus Tethybacterales</taxon>
        <taxon>Candidatus Tethybacteraceae</taxon>
        <taxon>Candidatus Amphirhobacter</taxon>
    </lineage>
</organism>
<dbReference type="SUPFAM" id="SSF52540">
    <property type="entry name" value="P-loop containing nucleoside triphosphate hydrolases"/>
    <property type="match status" value="1"/>
</dbReference>
<evidence type="ECO:0000256" key="1">
    <source>
        <dbReference type="ARBA" id="ARBA00001946"/>
    </source>
</evidence>
<dbReference type="PROSITE" id="PS51880">
    <property type="entry name" value="TGS"/>
    <property type="match status" value="1"/>
</dbReference>
<keyword evidence="2" id="KW-0479">Metal-binding</keyword>